<sequence length="271" mass="29181">MTAPNPFLDEDQRLALYGDARRLTQRTTVLGAAKVSGTPVAEVLASFLTDTPDHVLDVGCGRGGTTVHLVKAWLPGQLTALDASTALLDDAAARVADRAPELSPRVRFVAADFHDIPLPDDSVDVIVAAFCLYHSTDPGEVLAECRRCLRRNGRVILVTKSADSYAALDALVADANLDPGAVHRPSLYESFHSGNAEAVTASALRVDEVTHHHHRFRFSDPTHTARYLITNPKYELPEQSPHVIAEQLNSVLNGNGVSAQSTVTYVVASKT</sequence>
<feature type="domain" description="Methyltransferase type 11" evidence="1">
    <location>
        <begin position="56"/>
        <end position="157"/>
    </location>
</feature>
<protein>
    <submittedName>
        <fullName evidence="2">Class I SAM-dependent methyltransferase</fullName>
    </submittedName>
</protein>
<dbReference type="Proteomes" id="UP000215043">
    <property type="component" value="Chromosome"/>
</dbReference>
<gene>
    <name evidence="2" type="ORF">CDG81_13505</name>
</gene>
<name>A0A223RTD1_9ACTN</name>
<dbReference type="Gene3D" id="3.40.50.150">
    <property type="entry name" value="Vaccinia Virus protein VP39"/>
    <property type="match status" value="1"/>
</dbReference>
<dbReference type="OrthoDB" id="9805171at2"/>
<dbReference type="EMBL" id="CP022752">
    <property type="protein sequence ID" value="ASU79136.1"/>
    <property type="molecule type" value="Genomic_DNA"/>
</dbReference>
<keyword evidence="2" id="KW-0808">Transferase</keyword>
<dbReference type="PANTHER" id="PTHR43861:SF1">
    <property type="entry name" value="TRANS-ACONITATE 2-METHYLTRANSFERASE"/>
    <property type="match status" value="1"/>
</dbReference>
<dbReference type="AlphaFoldDB" id="A0A223RTD1"/>
<keyword evidence="2" id="KW-0489">Methyltransferase</keyword>
<dbReference type="RefSeq" id="WP_043575019.1">
    <property type="nucleotide sequence ID" value="NZ_CP022752.1"/>
</dbReference>
<accession>A0A223RTD1</accession>
<reference evidence="2 3" key="1">
    <citation type="submission" date="2017-08" db="EMBL/GenBank/DDBJ databases">
        <title>The complete genome sequence of moderately halophilic actinomycete Actinopolyspora erythraea YIM 90600, the producer of novel erythromycin, novel actinopolysporins A-C and tubercidin.</title>
        <authorList>
            <person name="Yin M."/>
            <person name="Tang S."/>
        </authorList>
    </citation>
    <scope>NUCLEOTIDE SEQUENCE [LARGE SCALE GENOMIC DNA]</scope>
    <source>
        <strain evidence="2 3">YIM 90600</strain>
    </source>
</reference>
<dbReference type="PANTHER" id="PTHR43861">
    <property type="entry name" value="TRANS-ACONITATE 2-METHYLTRANSFERASE-RELATED"/>
    <property type="match status" value="1"/>
</dbReference>
<dbReference type="InterPro" id="IPR029063">
    <property type="entry name" value="SAM-dependent_MTases_sf"/>
</dbReference>
<evidence type="ECO:0000313" key="3">
    <source>
        <dbReference type="Proteomes" id="UP000215043"/>
    </source>
</evidence>
<dbReference type="InterPro" id="IPR013216">
    <property type="entry name" value="Methyltransf_11"/>
</dbReference>
<dbReference type="CDD" id="cd02440">
    <property type="entry name" value="AdoMet_MTases"/>
    <property type="match status" value="1"/>
</dbReference>
<dbReference type="GO" id="GO:0008757">
    <property type="term" value="F:S-adenosylmethionine-dependent methyltransferase activity"/>
    <property type="evidence" value="ECO:0007669"/>
    <property type="project" value="InterPro"/>
</dbReference>
<evidence type="ECO:0000313" key="2">
    <source>
        <dbReference type="EMBL" id="ASU79136.1"/>
    </source>
</evidence>
<proteinExistence type="predicted"/>
<dbReference type="GO" id="GO:0032259">
    <property type="term" value="P:methylation"/>
    <property type="evidence" value="ECO:0007669"/>
    <property type="project" value="UniProtKB-KW"/>
</dbReference>
<dbReference type="SUPFAM" id="SSF53335">
    <property type="entry name" value="S-adenosyl-L-methionine-dependent methyltransferases"/>
    <property type="match status" value="1"/>
</dbReference>
<organism evidence="2 3">
    <name type="scientific">Actinopolyspora erythraea</name>
    <dbReference type="NCBI Taxonomy" id="414996"/>
    <lineage>
        <taxon>Bacteria</taxon>
        <taxon>Bacillati</taxon>
        <taxon>Actinomycetota</taxon>
        <taxon>Actinomycetes</taxon>
        <taxon>Actinopolysporales</taxon>
        <taxon>Actinopolysporaceae</taxon>
        <taxon>Actinopolyspora</taxon>
    </lineage>
</organism>
<evidence type="ECO:0000259" key="1">
    <source>
        <dbReference type="Pfam" id="PF08241"/>
    </source>
</evidence>
<dbReference type="Pfam" id="PF08241">
    <property type="entry name" value="Methyltransf_11"/>
    <property type="match status" value="1"/>
</dbReference>
<dbReference type="KEGG" id="aey:CDG81_13505"/>